<feature type="compositionally biased region" description="Pro residues" evidence="2">
    <location>
        <begin position="946"/>
        <end position="955"/>
    </location>
</feature>
<feature type="region of interest" description="Disordered" evidence="2">
    <location>
        <begin position="887"/>
        <end position="1053"/>
    </location>
</feature>
<keyword evidence="1" id="KW-0175">Coiled coil</keyword>
<dbReference type="PANTHER" id="PTHR45733">
    <property type="entry name" value="FORMIN-J"/>
    <property type="match status" value="1"/>
</dbReference>
<dbReference type="InterPro" id="IPR051144">
    <property type="entry name" value="Formin_homology_domain"/>
</dbReference>
<feature type="coiled-coil region" evidence="1">
    <location>
        <begin position="79"/>
        <end position="148"/>
    </location>
</feature>
<feature type="compositionally biased region" description="Basic residues" evidence="2">
    <location>
        <begin position="1044"/>
        <end position="1053"/>
    </location>
</feature>
<feature type="compositionally biased region" description="Pro residues" evidence="2">
    <location>
        <begin position="962"/>
        <end position="971"/>
    </location>
</feature>
<gene>
    <name evidence="4" type="ORF">JKP88DRAFT_243824</name>
    <name evidence="3" type="ORF">JKP88DRAFT_256052</name>
</gene>
<evidence type="ECO:0000313" key="4">
    <source>
        <dbReference type="EMBL" id="KAG5187309.1"/>
    </source>
</evidence>
<organism evidence="3 5">
    <name type="scientific">Tribonema minus</name>
    <dbReference type="NCBI Taxonomy" id="303371"/>
    <lineage>
        <taxon>Eukaryota</taxon>
        <taxon>Sar</taxon>
        <taxon>Stramenopiles</taxon>
        <taxon>Ochrophyta</taxon>
        <taxon>PX clade</taxon>
        <taxon>Xanthophyceae</taxon>
        <taxon>Tribonematales</taxon>
        <taxon>Tribonemataceae</taxon>
        <taxon>Tribonema</taxon>
    </lineage>
</organism>
<reference evidence="3" key="1">
    <citation type="submission" date="2021-02" db="EMBL/GenBank/DDBJ databases">
        <title>First Annotated Genome of the Yellow-green Alga Tribonema minus.</title>
        <authorList>
            <person name="Mahan K.M."/>
        </authorList>
    </citation>
    <scope>NUCLEOTIDE SEQUENCE</scope>
    <source>
        <strain evidence="3">UTEX B ZZ1240</strain>
    </source>
</reference>
<name>A0A835YUW5_9STRA</name>
<sequence length="1365" mass="147743">MRRRRPYSVAAQFGVQRNNPLIHDRLADITPKFDPFESSTWIMFSPNVSPTPSELSDMYEDDLDDDSAHTSFLPVSRQIRSLKDDNAKLTAELSACNATVTSHTQVQAVLASQVLAAQSLAQAKSEAAQQALDRAQEALQRAHEAQAAETLANSKALQAQADLQTAQADAATRRSAADAALLALADAESREKSAQALAAQYAGERDNAQAQLVAQSLQEAQVRRELADALAKTQVAEAEAAALRAQAQMSAASQAAAVAQQAAQASATMTNAATSAQSTAANAVQVAHDAQQAVNAVVQQAAGAEPHAPKTLPMSVADDTEMRMHMDNHWARIKLIMADLHTQVQSGGTADDMREQVEQLIGSLRFLNALTDQLKGETKCKDLINRFDLADDFVMRGMGVKGNKLTAIQIYQYLSERAESVNKANMDIIRELDQYDKDMKAKGQPTETPHKAERNKQADALSAQYDTLTKARDASAVGKFLNGVRDIMMQQCVMHAVLNIARRFLALVPFDVGIADRAPNRDQLALEVAWYLSHFESGINKQQTQLLINFYVWLRISSAGRLMSSLKYIDLLYQQPKNVVDGLVNMTRPILSTWSDQNDVKEYQAARLLAERKAEELLGHAAVTPSEVAQVMREVKKKQKNESDDDLKRRIDILKKYEDDEFNFEKARSLDTLQSRFKQLNFEDYPLFQSAMKSRYGACAHHDVAYKSPQTIGTAYETLYRSNIANLYSDLLQCAEKGSRSEECDDALRNRCIATSNGTLSPMCTWLPLANRATLLSDDIVSNLTEEVKEGAHAPVMMMLMPFYTYITVLGISSVDSKTTPTYILPGARPTFTEECAAYVGDALLAMQPFKQVDVEALLIEDYPDEVRKANDEARLKHPYVIVPAIPAGAAPQPQPQPAPVSPSASPSSGKTGSIPSPPPLPPGSGKQGPIPPPPPLPPASGKQGPIPPPPPLPPGSGKQGPIPPPPPLPPASGNQGSIPPPPPLPPAIGKHGSIPPPPPLPPAIGNSGSIPPPPPLSASGVKGPPVLAAAGKAGTAGGEPMKKKGNVAKSKVKTSVRVSSSALQNLRTFVEDIRRFTLQAHDLALDASSKLTPGDLASEKLARSTADKARDAEERAAIKEKAPNKILAIRDEGLYCTLALRVFNYMDETFLSMYPQPAKVIGYVQNHTSTPASERDKVMSMLFIPEDLMQQKQSLAAVQTAHKKGHQVLKLMEATIKKINADANNDFTKAEATLAAIVIKVQSGQSLPSTVRNFVEVAVKKAHGATMKLKDMTDEVIKQATEADLGAQSPLLKDDKLHKALEYAAETHKFVISSADLIEPLQNRYIAIKALGDTILPLIPVRAVTPISKSALIQQVKQAVTGNP</sequence>
<accession>A0A835YUW5</accession>
<dbReference type="EMBL" id="JAFCMP010000090">
    <property type="protein sequence ID" value="KAG5187309.1"/>
    <property type="molecule type" value="Genomic_DNA"/>
</dbReference>
<feature type="compositionally biased region" description="Pro residues" evidence="2">
    <location>
        <begin position="930"/>
        <end position="939"/>
    </location>
</feature>
<comment type="caution">
    <text evidence="3">The sequence shown here is derived from an EMBL/GenBank/DDBJ whole genome shotgun (WGS) entry which is preliminary data.</text>
</comment>
<protein>
    <submittedName>
        <fullName evidence="3">Uncharacterized protein</fullName>
    </submittedName>
</protein>
<evidence type="ECO:0000256" key="1">
    <source>
        <dbReference type="SAM" id="Coils"/>
    </source>
</evidence>
<evidence type="ECO:0000313" key="5">
    <source>
        <dbReference type="Proteomes" id="UP000664859"/>
    </source>
</evidence>
<evidence type="ECO:0000256" key="2">
    <source>
        <dbReference type="SAM" id="MobiDB-lite"/>
    </source>
</evidence>
<dbReference type="EMBL" id="JAFCMP010000293">
    <property type="protein sequence ID" value="KAG5181776.1"/>
    <property type="molecule type" value="Genomic_DNA"/>
</dbReference>
<keyword evidence="5" id="KW-1185">Reference proteome</keyword>
<evidence type="ECO:0000313" key="3">
    <source>
        <dbReference type="EMBL" id="KAG5181776.1"/>
    </source>
</evidence>
<proteinExistence type="predicted"/>
<feature type="coiled-coil region" evidence="1">
    <location>
        <begin position="226"/>
        <end position="255"/>
    </location>
</feature>
<feature type="compositionally biased region" description="Low complexity" evidence="2">
    <location>
        <begin position="902"/>
        <end position="915"/>
    </location>
</feature>
<dbReference type="Proteomes" id="UP000664859">
    <property type="component" value="Unassembled WGS sequence"/>
</dbReference>